<feature type="chain" id="PRO_5016640156" description="DUF5666 domain-containing protein" evidence="1">
    <location>
        <begin position="20"/>
        <end position="134"/>
    </location>
</feature>
<dbReference type="EMBL" id="UGNV01000001">
    <property type="protein sequence ID" value="STX27927.1"/>
    <property type="molecule type" value="Genomic_DNA"/>
</dbReference>
<gene>
    <name evidence="2" type="ORF">NCTC13315_00449</name>
</gene>
<keyword evidence="1" id="KW-0732">Signal</keyword>
<protein>
    <recommendedName>
        <fullName evidence="4">DUF5666 domain-containing protein</fullName>
    </recommendedName>
</protein>
<name>A0A378HYF3_9GAMM</name>
<evidence type="ECO:0000256" key="1">
    <source>
        <dbReference type="SAM" id="SignalP"/>
    </source>
</evidence>
<dbReference type="OrthoDB" id="5986644at2"/>
<reference evidence="2 3" key="1">
    <citation type="submission" date="2018-06" db="EMBL/GenBank/DDBJ databases">
        <authorList>
            <consortium name="Pathogen Informatics"/>
            <person name="Doyle S."/>
        </authorList>
    </citation>
    <scope>NUCLEOTIDE SEQUENCE [LARGE SCALE GENOMIC DNA]</scope>
    <source>
        <strain evidence="2 3">NCTC13315</strain>
    </source>
</reference>
<dbReference type="AlphaFoldDB" id="A0A378HYF3"/>
<evidence type="ECO:0008006" key="4">
    <source>
        <dbReference type="Google" id="ProtNLM"/>
    </source>
</evidence>
<dbReference type="RefSeq" id="WP_115301713.1">
    <property type="nucleotide sequence ID" value="NZ_CAAAHO010000006.1"/>
</dbReference>
<dbReference type="Proteomes" id="UP000254968">
    <property type="component" value="Unassembled WGS sequence"/>
</dbReference>
<organism evidence="2 3">
    <name type="scientific">Legionella beliardensis</name>
    <dbReference type="NCBI Taxonomy" id="91822"/>
    <lineage>
        <taxon>Bacteria</taxon>
        <taxon>Pseudomonadati</taxon>
        <taxon>Pseudomonadota</taxon>
        <taxon>Gammaproteobacteria</taxon>
        <taxon>Legionellales</taxon>
        <taxon>Legionellaceae</taxon>
        <taxon>Legionella</taxon>
    </lineage>
</organism>
<sequence length="134" mass="13805">MKKITNLALCFFIPTLATAQVVAPSTAASVALSTNGISQIVQGSGNILAAGSQLTIVSINNVGEFIDITLQAVANSATVTLRVSRNILGNSLLATGQAVQVIGVSSGNLIYVAGQLIAFLPNELGRHLLFSQKL</sequence>
<evidence type="ECO:0000313" key="3">
    <source>
        <dbReference type="Proteomes" id="UP000254968"/>
    </source>
</evidence>
<feature type="signal peptide" evidence="1">
    <location>
        <begin position="1"/>
        <end position="19"/>
    </location>
</feature>
<keyword evidence="3" id="KW-1185">Reference proteome</keyword>
<proteinExistence type="predicted"/>
<accession>A0A378HYF3</accession>
<evidence type="ECO:0000313" key="2">
    <source>
        <dbReference type="EMBL" id="STX27927.1"/>
    </source>
</evidence>